<evidence type="ECO:0000256" key="1">
    <source>
        <dbReference type="SAM" id="MobiDB-lite"/>
    </source>
</evidence>
<proteinExistence type="predicted"/>
<organism evidence="2 3">
    <name type="scientific">Crotalaria pallida</name>
    <name type="common">Smooth rattlebox</name>
    <name type="synonym">Crotalaria striata</name>
    <dbReference type="NCBI Taxonomy" id="3830"/>
    <lineage>
        <taxon>Eukaryota</taxon>
        <taxon>Viridiplantae</taxon>
        <taxon>Streptophyta</taxon>
        <taxon>Embryophyta</taxon>
        <taxon>Tracheophyta</taxon>
        <taxon>Spermatophyta</taxon>
        <taxon>Magnoliopsida</taxon>
        <taxon>eudicotyledons</taxon>
        <taxon>Gunneridae</taxon>
        <taxon>Pentapetalae</taxon>
        <taxon>rosids</taxon>
        <taxon>fabids</taxon>
        <taxon>Fabales</taxon>
        <taxon>Fabaceae</taxon>
        <taxon>Papilionoideae</taxon>
        <taxon>50 kb inversion clade</taxon>
        <taxon>genistoids sensu lato</taxon>
        <taxon>core genistoids</taxon>
        <taxon>Crotalarieae</taxon>
        <taxon>Crotalaria</taxon>
    </lineage>
</organism>
<dbReference type="AlphaFoldDB" id="A0AAN9HVG1"/>
<reference evidence="2 3" key="1">
    <citation type="submission" date="2024-01" db="EMBL/GenBank/DDBJ databases">
        <title>The genomes of 5 underutilized Papilionoideae crops provide insights into root nodulation and disease resistanc.</title>
        <authorList>
            <person name="Yuan L."/>
        </authorList>
    </citation>
    <scope>NUCLEOTIDE SEQUENCE [LARGE SCALE GENOMIC DNA]</scope>
    <source>
        <strain evidence="2">ZHUSHIDOU_FW_LH</strain>
        <tissue evidence="2">Leaf</tissue>
    </source>
</reference>
<protein>
    <submittedName>
        <fullName evidence="2">Uncharacterized protein</fullName>
    </submittedName>
</protein>
<sequence length="247" mass="26984">MGSKRESIDFAGGSRSKRNRDIRPLDDSEGNENVYRKKLRLMAPLEMCTEPPLGDITNCLGSSCAAENANAGNKVNESLTTLTPSMSQVKADLALPGNNIYAVNKLKCLKPGKTSLRSLVYVSSTSRNITDAKENDNTEFAPSLSMVVQFDISNSALSASEMPHVQKKPIASTLQLATHPPGSLRATKTRRSHPMPPMTKSSKIHIEKQFDLAGSSRTTHTRRCRPPPSMTESSKKNIEKQIDVPGF</sequence>
<feature type="region of interest" description="Disordered" evidence="1">
    <location>
        <begin position="179"/>
        <end position="247"/>
    </location>
</feature>
<keyword evidence="3" id="KW-1185">Reference proteome</keyword>
<dbReference type="Proteomes" id="UP001372338">
    <property type="component" value="Unassembled WGS sequence"/>
</dbReference>
<evidence type="ECO:0000313" key="3">
    <source>
        <dbReference type="Proteomes" id="UP001372338"/>
    </source>
</evidence>
<dbReference type="EMBL" id="JAYWIO010000006">
    <property type="protein sequence ID" value="KAK7255144.1"/>
    <property type="molecule type" value="Genomic_DNA"/>
</dbReference>
<comment type="caution">
    <text evidence="2">The sequence shown here is derived from an EMBL/GenBank/DDBJ whole genome shotgun (WGS) entry which is preliminary data.</text>
</comment>
<gene>
    <name evidence="2" type="ORF">RIF29_28548</name>
</gene>
<name>A0AAN9HVG1_CROPI</name>
<feature type="region of interest" description="Disordered" evidence="1">
    <location>
        <begin position="1"/>
        <end position="30"/>
    </location>
</feature>
<accession>A0AAN9HVG1</accession>
<evidence type="ECO:0000313" key="2">
    <source>
        <dbReference type="EMBL" id="KAK7255144.1"/>
    </source>
</evidence>
<feature type="compositionally biased region" description="Basic and acidic residues" evidence="1">
    <location>
        <begin position="233"/>
        <end position="247"/>
    </location>
</feature>